<evidence type="ECO:0000313" key="3">
    <source>
        <dbReference type="Proteomes" id="UP000054485"/>
    </source>
</evidence>
<feature type="compositionally biased region" description="Basic and acidic residues" evidence="1">
    <location>
        <begin position="190"/>
        <end position="200"/>
    </location>
</feature>
<evidence type="ECO:0000256" key="1">
    <source>
        <dbReference type="SAM" id="MobiDB-lite"/>
    </source>
</evidence>
<dbReference type="HOGENOM" id="CLU_1152397_0_0_1"/>
<dbReference type="EMBL" id="KN835164">
    <property type="protein sequence ID" value="KIK46067.1"/>
    <property type="molecule type" value="Genomic_DNA"/>
</dbReference>
<reference evidence="2 3" key="1">
    <citation type="submission" date="2014-04" db="EMBL/GenBank/DDBJ databases">
        <authorList>
            <consortium name="DOE Joint Genome Institute"/>
            <person name="Kuo A."/>
            <person name="Ruytinx J."/>
            <person name="Rineau F."/>
            <person name="Colpaert J."/>
            <person name="Kohler A."/>
            <person name="Nagy L.G."/>
            <person name="Floudas D."/>
            <person name="Copeland A."/>
            <person name="Barry K.W."/>
            <person name="Cichocki N."/>
            <person name="Veneault-Fourrey C."/>
            <person name="LaButti K."/>
            <person name="Lindquist E.A."/>
            <person name="Lipzen A."/>
            <person name="Lundell T."/>
            <person name="Morin E."/>
            <person name="Murat C."/>
            <person name="Sun H."/>
            <person name="Tunlid A."/>
            <person name="Henrissat B."/>
            <person name="Grigoriev I.V."/>
            <person name="Hibbett D.S."/>
            <person name="Martin F."/>
            <person name="Nordberg H.P."/>
            <person name="Cantor M.N."/>
            <person name="Hua S.X."/>
        </authorList>
    </citation>
    <scope>NUCLEOTIDE SEQUENCE [LARGE SCALE GENOMIC DNA]</scope>
    <source>
        <strain evidence="2 3">UH-Slu-Lm8-n1</strain>
    </source>
</reference>
<feature type="region of interest" description="Disordered" evidence="1">
    <location>
        <begin position="1"/>
        <end position="210"/>
    </location>
</feature>
<evidence type="ECO:0000313" key="2">
    <source>
        <dbReference type="EMBL" id="KIK46067.1"/>
    </source>
</evidence>
<dbReference type="InParanoid" id="A0A0D0BJI5"/>
<reference evidence="3" key="2">
    <citation type="submission" date="2015-01" db="EMBL/GenBank/DDBJ databases">
        <title>Evolutionary Origins and Diversification of the Mycorrhizal Mutualists.</title>
        <authorList>
            <consortium name="DOE Joint Genome Institute"/>
            <consortium name="Mycorrhizal Genomics Consortium"/>
            <person name="Kohler A."/>
            <person name="Kuo A."/>
            <person name="Nagy L.G."/>
            <person name="Floudas D."/>
            <person name="Copeland A."/>
            <person name="Barry K.W."/>
            <person name="Cichocki N."/>
            <person name="Veneault-Fourrey C."/>
            <person name="LaButti K."/>
            <person name="Lindquist E.A."/>
            <person name="Lipzen A."/>
            <person name="Lundell T."/>
            <person name="Morin E."/>
            <person name="Murat C."/>
            <person name="Riley R."/>
            <person name="Ohm R."/>
            <person name="Sun H."/>
            <person name="Tunlid A."/>
            <person name="Henrissat B."/>
            <person name="Grigoriev I.V."/>
            <person name="Hibbett D.S."/>
            <person name="Martin F."/>
        </authorList>
    </citation>
    <scope>NUCLEOTIDE SEQUENCE [LARGE SCALE GENOMIC DNA]</scope>
    <source>
        <strain evidence="3">UH-Slu-Lm8-n1</strain>
    </source>
</reference>
<proteinExistence type="predicted"/>
<feature type="compositionally biased region" description="Gly residues" evidence="1">
    <location>
        <begin position="38"/>
        <end position="48"/>
    </location>
</feature>
<accession>A0A0D0BJI5</accession>
<dbReference type="Proteomes" id="UP000054485">
    <property type="component" value="Unassembled WGS sequence"/>
</dbReference>
<keyword evidence="3" id="KW-1185">Reference proteome</keyword>
<feature type="compositionally biased region" description="Polar residues" evidence="1">
    <location>
        <begin position="171"/>
        <end position="184"/>
    </location>
</feature>
<dbReference type="AlphaFoldDB" id="A0A0D0BJI5"/>
<feature type="compositionally biased region" description="Basic and acidic residues" evidence="1">
    <location>
        <begin position="158"/>
        <end position="170"/>
    </location>
</feature>
<protein>
    <submittedName>
        <fullName evidence="2">Uncharacterized protein</fullName>
    </submittedName>
</protein>
<organism evidence="2 3">
    <name type="scientific">Suillus luteus UH-Slu-Lm8-n1</name>
    <dbReference type="NCBI Taxonomy" id="930992"/>
    <lineage>
        <taxon>Eukaryota</taxon>
        <taxon>Fungi</taxon>
        <taxon>Dikarya</taxon>
        <taxon>Basidiomycota</taxon>
        <taxon>Agaricomycotina</taxon>
        <taxon>Agaricomycetes</taxon>
        <taxon>Agaricomycetidae</taxon>
        <taxon>Boletales</taxon>
        <taxon>Suillineae</taxon>
        <taxon>Suillaceae</taxon>
        <taxon>Suillus</taxon>
    </lineage>
</organism>
<feature type="compositionally biased region" description="Basic and acidic residues" evidence="1">
    <location>
        <begin position="122"/>
        <end position="140"/>
    </location>
</feature>
<dbReference type="OrthoDB" id="2649756at2759"/>
<feature type="compositionally biased region" description="Polar residues" evidence="1">
    <location>
        <begin position="10"/>
        <end position="26"/>
    </location>
</feature>
<sequence>MRQPEYDTDAASSDHSSRTSDFNDSASEIIRRLCPVPGGLGLSHGQGGPVDEDGNYLYSQIYPHYQRRPSQEFDPPSQSKDSETLDPQSARSPVARSSLATVDSEGSTEETQNVIEPSTDSMRLETPHIVDSDKKSEVRKPGGLSRLKRSRNLSNTDGSHDPGADSELHQRQSACDTTDSQAKPSTKKQRISEDDRDKPAEPPVGSNLNTVDMANLGREIVGVLQAQTAVLASVLKVISSQ</sequence>
<gene>
    <name evidence="2" type="ORF">CY34DRAFT_105240</name>
</gene>
<name>A0A0D0BJI5_9AGAM</name>
<feature type="compositionally biased region" description="Polar residues" evidence="1">
    <location>
        <begin position="98"/>
        <end position="121"/>
    </location>
</feature>